<reference evidence="5" key="2">
    <citation type="submission" date="2023-06" db="EMBL/GenBank/DDBJ databases">
        <authorList>
            <consortium name="Lawrence Berkeley National Laboratory"/>
            <person name="Haridas S."/>
            <person name="Hensen N."/>
            <person name="Bonometti L."/>
            <person name="Westerberg I."/>
            <person name="Brannstrom I.O."/>
            <person name="Guillou S."/>
            <person name="Cros-Aarteil S."/>
            <person name="Calhoun S."/>
            <person name="Kuo A."/>
            <person name="Mondo S."/>
            <person name="Pangilinan J."/>
            <person name="Riley R."/>
            <person name="Labutti K."/>
            <person name="Andreopoulos B."/>
            <person name="Lipzen A."/>
            <person name="Chen C."/>
            <person name="Yanf M."/>
            <person name="Daum C."/>
            <person name="Ng V."/>
            <person name="Clum A."/>
            <person name="Steindorff A."/>
            <person name="Ohm R."/>
            <person name="Martin F."/>
            <person name="Silar P."/>
            <person name="Natvig D."/>
            <person name="Lalanne C."/>
            <person name="Gautier V."/>
            <person name="Ament-Velasquez S.L."/>
            <person name="Kruys A."/>
            <person name="Hutchinson M.I."/>
            <person name="Powell A.J."/>
            <person name="Barry K."/>
            <person name="Miller A.N."/>
            <person name="Grigoriev I.V."/>
            <person name="Debuchy R."/>
            <person name="Gladieux P."/>
            <person name="Thoren M.H."/>
            <person name="Johannesson H."/>
        </authorList>
    </citation>
    <scope>NUCLEOTIDE SEQUENCE</scope>
    <source>
        <strain evidence="5">CBS 958.72</strain>
    </source>
</reference>
<evidence type="ECO:0000313" key="6">
    <source>
        <dbReference type="Proteomes" id="UP001287356"/>
    </source>
</evidence>
<keyword evidence="1 2" id="KW-0694">RNA-binding</keyword>
<comment type="caution">
    <text evidence="5">The sequence shown here is derived from an EMBL/GenBank/DDBJ whole genome shotgun (WGS) entry which is preliminary data.</text>
</comment>
<protein>
    <recommendedName>
        <fullName evidence="4">RRM domain-containing protein</fullName>
    </recommendedName>
</protein>
<dbReference type="Gene3D" id="3.30.70.330">
    <property type="match status" value="2"/>
</dbReference>
<name>A0AAE0NJD0_9PEZI</name>
<dbReference type="InterPro" id="IPR050502">
    <property type="entry name" value="Euk_RNA-bind_prot"/>
</dbReference>
<dbReference type="EMBL" id="JAULSN010000001">
    <property type="protein sequence ID" value="KAK3382550.1"/>
    <property type="molecule type" value="Genomic_DNA"/>
</dbReference>
<dbReference type="InterPro" id="IPR012677">
    <property type="entry name" value="Nucleotide-bd_a/b_plait_sf"/>
</dbReference>
<accession>A0AAE0NJD0</accession>
<feature type="compositionally biased region" description="Basic and acidic residues" evidence="3">
    <location>
        <begin position="293"/>
        <end position="305"/>
    </location>
</feature>
<evidence type="ECO:0000256" key="1">
    <source>
        <dbReference type="ARBA" id="ARBA00022884"/>
    </source>
</evidence>
<gene>
    <name evidence="5" type="ORF">B0T24DRAFT_541682</name>
</gene>
<feature type="compositionally biased region" description="Gly residues" evidence="3">
    <location>
        <begin position="276"/>
        <end position="287"/>
    </location>
</feature>
<evidence type="ECO:0000259" key="4">
    <source>
        <dbReference type="PROSITE" id="PS50102"/>
    </source>
</evidence>
<dbReference type="CDD" id="cd00590">
    <property type="entry name" value="RRM_SF"/>
    <property type="match status" value="1"/>
</dbReference>
<dbReference type="SMART" id="SM00360">
    <property type="entry name" value="RRM"/>
    <property type="match status" value="2"/>
</dbReference>
<evidence type="ECO:0000313" key="5">
    <source>
        <dbReference type="EMBL" id="KAK3382550.1"/>
    </source>
</evidence>
<proteinExistence type="predicted"/>
<dbReference type="AlphaFoldDB" id="A0AAE0NJD0"/>
<organism evidence="5 6">
    <name type="scientific">Lasiosphaeria ovina</name>
    <dbReference type="NCBI Taxonomy" id="92902"/>
    <lineage>
        <taxon>Eukaryota</taxon>
        <taxon>Fungi</taxon>
        <taxon>Dikarya</taxon>
        <taxon>Ascomycota</taxon>
        <taxon>Pezizomycotina</taxon>
        <taxon>Sordariomycetes</taxon>
        <taxon>Sordariomycetidae</taxon>
        <taxon>Sordariales</taxon>
        <taxon>Lasiosphaeriaceae</taxon>
        <taxon>Lasiosphaeria</taxon>
    </lineage>
</organism>
<feature type="domain" description="RRM" evidence="4">
    <location>
        <begin position="22"/>
        <end position="102"/>
    </location>
</feature>
<sequence length="323" mass="34549">MDAASPRPQFGQSSSDALAEGRRVYVGNLLYTVKPVDIESLLADAGFGSYEKIHISVDPISGRNPGYCFVEFPTLEEAERALASLSGVELLGRAVKVGPCRPKAGGAGAGAAQERPRGRDPQPRPTFERWGDWNGEKAAPKADQQQGPYGALHHLSDMKVSEPDGRRLYVGGLGKMIDQAQNEAEVKELFAGFQYEAIGKRITPHPSTMEKPGNHHYCFVDFPSAEEAARALAATNGKEVPGGFLRVFPARGKAPASARDGIDDPETAATRPSAAGGRGGFQRGTGGAVAAKKPLDDQEVAERNQRQRTIMEASSWRRGPAAQ</sequence>
<feature type="region of interest" description="Disordered" evidence="3">
    <location>
        <begin position="254"/>
        <end position="323"/>
    </location>
</feature>
<dbReference type="PANTHER" id="PTHR48025">
    <property type="entry name" value="OS02G0815200 PROTEIN"/>
    <property type="match status" value="1"/>
</dbReference>
<evidence type="ECO:0000256" key="3">
    <source>
        <dbReference type="SAM" id="MobiDB-lite"/>
    </source>
</evidence>
<keyword evidence="6" id="KW-1185">Reference proteome</keyword>
<reference evidence="5" key="1">
    <citation type="journal article" date="2023" name="Mol. Phylogenet. Evol.">
        <title>Genome-scale phylogeny and comparative genomics of the fungal order Sordariales.</title>
        <authorList>
            <person name="Hensen N."/>
            <person name="Bonometti L."/>
            <person name="Westerberg I."/>
            <person name="Brannstrom I.O."/>
            <person name="Guillou S."/>
            <person name="Cros-Aarteil S."/>
            <person name="Calhoun S."/>
            <person name="Haridas S."/>
            <person name="Kuo A."/>
            <person name="Mondo S."/>
            <person name="Pangilinan J."/>
            <person name="Riley R."/>
            <person name="LaButti K."/>
            <person name="Andreopoulos B."/>
            <person name="Lipzen A."/>
            <person name="Chen C."/>
            <person name="Yan M."/>
            <person name="Daum C."/>
            <person name="Ng V."/>
            <person name="Clum A."/>
            <person name="Steindorff A."/>
            <person name="Ohm R.A."/>
            <person name="Martin F."/>
            <person name="Silar P."/>
            <person name="Natvig D.O."/>
            <person name="Lalanne C."/>
            <person name="Gautier V."/>
            <person name="Ament-Velasquez S.L."/>
            <person name="Kruys A."/>
            <person name="Hutchinson M.I."/>
            <person name="Powell A.J."/>
            <person name="Barry K."/>
            <person name="Miller A.N."/>
            <person name="Grigoriev I.V."/>
            <person name="Debuchy R."/>
            <person name="Gladieux P."/>
            <person name="Hiltunen Thoren M."/>
            <person name="Johannesson H."/>
        </authorList>
    </citation>
    <scope>NUCLEOTIDE SEQUENCE</scope>
    <source>
        <strain evidence="5">CBS 958.72</strain>
    </source>
</reference>
<dbReference type="GO" id="GO:0003729">
    <property type="term" value="F:mRNA binding"/>
    <property type="evidence" value="ECO:0007669"/>
    <property type="project" value="TreeGrafter"/>
</dbReference>
<dbReference type="InterPro" id="IPR035979">
    <property type="entry name" value="RBD_domain_sf"/>
</dbReference>
<dbReference type="Proteomes" id="UP001287356">
    <property type="component" value="Unassembled WGS sequence"/>
</dbReference>
<dbReference type="InterPro" id="IPR000504">
    <property type="entry name" value="RRM_dom"/>
</dbReference>
<feature type="compositionally biased region" description="Basic and acidic residues" evidence="3">
    <location>
        <begin position="114"/>
        <end position="140"/>
    </location>
</feature>
<feature type="region of interest" description="Disordered" evidence="3">
    <location>
        <begin position="102"/>
        <end position="146"/>
    </location>
</feature>
<dbReference type="SUPFAM" id="SSF54928">
    <property type="entry name" value="RNA-binding domain, RBD"/>
    <property type="match status" value="2"/>
</dbReference>
<dbReference type="PROSITE" id="PS50102">
    <property type="entry name" value="RRM"/>
    <property type="match status" value="2"/>
</dbReference>
<feature type="domain" description="RRM" evidence="4">
    <location>
        <begin position="166"/>
        <end position="252"/>
    </location>
</feature>
<dbReference type="PANTHER" id="PTHR48025:SF1">
    <property type="entry name" value="RRM DOMAIN-CONTAINING PROTEIN"/>
    <property type="match status" value="1"/>
</dbReference>
<evidence type="ECO:0000256" key="2">
    <source>
        <dbReference type="PROSITE-ProRule" id="PRU00176"/>
    </source>
</evidence>
<dbReference type="Pfam" id="PF00076">
    <property type="entry name" value="RRM_1"/>
    <property type="match status" value="2"/>
</dbReference>